<evidence type="ECO:0000256" key="1">
    <source>
        <dbReference type="SAM" id="MobiDB-lite"/>
    </source>
</evidence>
<dbReference type="InterPro" id="IPR001202">
    <property type="entry name" value="WW_dom"/>
</dbReference>
<dbReference type="SUPFAM" id="SSF51045">
    <property type="entry name" value="WW domain"/>
    <property type="match status" value="2"/>
</dbReference>
<feature type="domain" description="C2" evidence="2">
    <location>
        <begin position="1"/>
        <end position="110"/>
    </location>
</feature>
<accession>A0A7S0DQC8</accession>
<protein>
    <recommendedName>
        <fullName evidence="6">HECT-type E3 ubiquitin transferase</fullName>
    </recommendedName>
</protein>
<dbReference type="EMBL" id="HBEM01031097">
    <property type="protein sequence ID" value="CAD8462230.1"/>
    <property type="molecule type" value="Transcribed_RNA"/>
</dbReference>
<name>A0A7S0DQC8_9EUKA</name>
<organism evidence="5">
    <name type="scientific">Amorphochlora amoebiformis</name>
    <dbReference type="NCBI Taxonomy" id="1561963"/>
    <lineage>
        <taxon>Eukaryota</taxon>
        <taxon>Sar</taxon>
        <taxon>Rhizaria</taxon>
        <taxon>Cercozoa</taxon>
        <taxon>Chlorarachniophyceae</taxon>
        <taxon>Amorphochlora</taxon>
    </lineage>
</organism>
<dbReference type="AlphaFoldDB" id="A0A7S0DQC8"/>
<feature type="region of interest" description="Disordered" evidence="1">
    <location>
        <begin position="295"/>
        <end position="400"/>
    </location>
</feature>
<dbReference type="InterPro" id="IPR000008">
    <property type="entry name" value="C2_dom"/>
</dbReference>
<dbReference type="PROSITE" id="PS50004">
    <property type="entry name" value="C2"/>
    <property type="match status" value="1"/>
</dbReference>
<dbReference type="SMART" id="SM00239">
    <property type="entry name" value="C2"/>
    <property type="match status" value="2"/>
</dbReference>
<dbReference type="Gene3D" id="1.10.8.10">
    <property type="entry name" value="DNA helicase RuvA subunit, C-terminal domain"/>
    <property type="match status" value="1"/>
</dbReference>
<dbReference type="InterPro" id="IPR036020">
    <property type="entry name" value="WW_dom_sf"/>
</dbReference>
<evidence type="ECO:0000313" key="5">
    <source>
        <dbReference type="EMBL" id="CAD8462230.1"/>
    </source>
</evidence>
<evidence type="ECO:0000259" key="4">
    <source>
        <dbReference type="PROSITE" id="PS50030"/>
    </source>
</evidence>
<evidence type="ECO:0000259" key="3">
    <source>
        <dbReference type="PROSITE" id="PS50020"/>
    </source>
</evidence>
<dbReference type="SUPFAM" id="SSF46934">
    <property type="entry name" value="UBA-like"/>
    <property type="match status" value="1"/>
</dbReference>
<dbReference type="Pfam" id="PF00397">
    <property type="entry name" value="WW"/>
    <property type="match status" value="1"/>
</dbReference>
<dbReference type="Pfam" id="PF00168">
    <property type="entry name" value="C2"/>
    <property type="match status" value="2"/>
</dbReference>
<feature type="domain" description="WW" evidence="3">
    <location>
        <begin position="576"/>
        <end position="604"/>
    </location>
</feature>
<proteinExistence type="predicted"/>
<feature type="compositionally biased region" description="Low complexity" evidence="1">
    <location>
        <begin position="350"/>
        <end position="366"/>
    </location>
</feature>
<dbReference type="CDD" id="cd00201">
    <property type="entry name" value="WW"/>
    <property type="match status" value="1"/>
</dbReference>
<sequence>MSSGSYGVFSVRIFSLSAGDVRKGSMFARCNFDNFKKFETNVVKKTSYPEWETECEFKYTTQYADRLRYKTFAFEVYSKKMLGTDFIGVAKVSLDVLLSGPVSHELTLWNKSKVSGTARFKVEMHQQVRLKVFFTSLACFRLPLLRSSSKDPSTYLRIGVTDPNVKAVIKTKVREHTRDPEWDKIEQLRFTTTFKDLMSTSLMIESIHRGNVIAMAKLPFANYTSFTGDVVKVSATMEIPQKYRSRGDQDIVELQGKLYYQNFPKTAQMIGGIHTDTGIEDGILAHDSCPVPPCPVKLIGGKNDKKNQQGPQGPLSPPPEDIKKKVPQEPKSSPPPRHFRTHSATGNHAQTQLQPHIQQQPNQYVQTEMQAKSARHGRSRTMMTGGGQQKRSQSRPPLTVGNRLPWYLKKVGREAVELTLKLKLPAPWTAQIHPKSGRTFYINHETRTTHWSIPKLQATSNQTSEIATPTSRAAAREYGAKIGSPIRSRPAVKVVGKLEEKSKPTLVTVTKVVSVSDGPERKFKTRVDQTQLQKIVKMGFIKELAHEALLVSNGRTGKAVEWLLSTKPNPLPVDIWDIRYHAKSKRVYYANNAKRITTWVRPTV</sequence>
<dbReference type="Gene3D" id="2.60.40.150">
    <property type="entry name" value="C2 domain"/>
    <property type="match status" value="2"/>
</dbReference>
<feature type="domain" description="UBA" evidence="4">
    <location>
        <begin position="526"/>
        <end position="566"/>
    </location>
</feature>
<evidence type="ECO:0008006" key="6">
    <source>
        <dbReference type="Google" id="ProtNLM"/>
    </source>
</evidence>
<dbReference type="PROSITE" id="PS01159">
    <property type="entry name" value="WW_DOMAIN_1"/>
    <property type="match status" value="1"/>
</dbReference>
<dbReference type="PROSITE" id="PS50030">
    <property type="entry name" value="UBA"/>
    <property type="match status" value="1"/>
</dbReference>
<dbReference type="PROSITE" id="PS50020">
    <property type="entry name" value="WW_DOMAIN_2"/>
    <property type="match status" value="2"/>
</dbReference>
<dbReference type="InterPro" id="IPR015940">
    <property type="entry name" value="UBA"/>
</dbReference>
<feature type="domain" description="WW" evidence="3">
    <location>
        <begin position="422"/>
        <end position="456"/>
    </location>
</feature>
<evidence type="ECO:0000259" key="2">
    <source>
        <dbReference type="PROSITE" id="PS50004"/>
    </source>
</evidence>
<dbReference type="InterPro" id="IPR009060">
    <property type="entry name" value="UBA-like_sf"/>
</dbReference>
<dbReference type="SMART" id="SM00456">
    <property type="entry name" value="WW"/>
    <property type="match status" value="2"/>
</dbReference>
<reference evidence="5" key="1">
    <citation type="submission" date="2021-01" db="EMBL/GenBank/DDBJ databases">
        <authorList>
            <person name="Corre E."/>
            <person name="Pelletier E."/>
            <person name="Niang G."/>
            <person name="Scheremetjew M."/>
            <person name="Finn R."/>
            <person name="Kale V."/>
            <person name="Holt S."/>
            <person name="Cochrane G."/>
            <person name="Meng A."/>
            <person name="Brown T."/>
            <person name="Cohen L."/>
        </authorList>
    </citation>
    <scope>NUCLEOTIDE SEQUENCE</scope>
    <source>
        <strain evidence="5">CCMP2058</strain>
    </source>
</reference>
<dbReference type="InterPro" id="IPR035892">
    <property type="entry name" value="C2_domain_sf"/>
</dbReference>
<dbReference type="CDD" id="cd00030">
    <property type="entry name" value="C2"/>
    <property type="match status" value="1"/>
</dbReference>
<dbReference type="Gene3D" id="2.20.70.10">
    <property type="match status" value="2"/>
</dbReference>
<dbReference type="SUPFAM" id="SSF49562">
    <property type="entry name" value="C2 domain (Calcium/lipid-binding domain, CaLB)"/>
    <property type="match status" value="2"/>
</dbReference>
<gene>
    <name evidence="5" type="ORF">LAMO00422_LOCUS21190</name>
</gene>